<gene>
    <name evidence="2" type="ORF">HPB51_017871</name>
</gene>
<evidence type="ECO:0000256" key="1">
    <source>
        <dbReference type="SAM" id="SignalP"/>
    </source>
</evidence>
<reference evidence="2" key="1">
    <citation type="journal article" date="2020" name="Cell">
        <title>Large-Scale Comparative Analyses of Tick Genomes Elucidate Their Genetic Diversity and Vector Capacities.</title>
        <authorList>
            <consortium name="Tick Genome and Microbiome Consortium (TIGMIC)"/>
            <person name="Jia N."/>
            <person name="Wang J."/>
            <person name="Shi W."/>
            <person name="Du L."/>
            <person name="Sun Y."/>
            <person name="Zhan W."/>
            <person name="Jiang J.F."/>
            <person name="Wang Q."/>
            <person name="Zhang B."/>
            <person name="Ji P."/>
            <person name="Bell-Sakyi L."/>
            <person name="Cui X.M."/>
            <person name="Yuan T.T."/>
            <person name="Jiang B.G."/>
            <person name="Yang W.F."/>
            <person name="Lam T.T."/>
            <person name="Chang Q.C."/>
            <person name="Ding S.J."/>
            <person name="Wang X.J."/>
            <person name="Zhu J.G."/>
            <person name="Ruan X.D."/>
            <person name="Zhao L."/>
            <person name="Wei J.T."/>
            <person name="Ye R.Z."/>
            <person name="Que T.C."/>
            <person name="Du C.H."/>
            <person name="Zhou Y.H."/>
            <person name="Cheng J.X."/>
            <person name="Dai P.F."/>
            <person name="Guo W.B."/>
            <person name="Han X.H."/>
            <person name="Huang E.J."/>
            <person name="Li L.F."/>
            <person name="Wei W."/>
            <person name="Gao Y.C."/>
            <person name="Liu J.Z."/>
            <person name="Shao H.Z."/>
            <person name="Wang X."/>
            <person name="Wang C.C."/>
            <person name="Yang T.C."/>
            <person name="Huo Q.B."/>
            <person name="Li W."/>
            <person name="Chen H.Y."/>
            <person name="Chen S.E."/>
            <person name="Zhou L.G."/>
            <person name="Ni X.B."/>
            <person name="Tian J.H."/>
            <person name="Sheng Y."/>
            <person name="Liu T."/>
            <person name="Pan Y.S."/>
            <person name="Xia L.Y."/>
            <person name="Li J."/>
            <person name="Zhao F."/>
            <person name="Cao W.C."/>
        </authorList>
    </citation>
    <scope>NUCLEOTIDE SEQUENCE</scope>
    <source>
        <strain evidence="2">Rmic-2018</strain>
    </source>
</reference>
<evidence type="ECO:0008006" key="4">
    <source>
        <dbReference type="Google" id="ProtNLM"/>
    </source>
</evidence>
<protein>
    <recommendedName>
        <fullName evidence="4">Secreted protein</fullName>
    </recommendedName>
</protein>
<feature type="chain" id="PRO_5039912009" description="Secreted protein" evidence="1">
    <location>
        <begin position="28"/>
        <end position="123"/>
    </location>
</feature>
<reference evidence="2" key="2">
    <citation type="submission" date="2021-09" db="EMBL/GenBank/DDBJ databases">
        <authorList>
            <person name="Jia N."/>
            <person name="Wang J."/>
            <person name="Shi W."/>
            <person name="Du L."/>
            <person name="Sun Y."/>
            <person name="Zhan W."/>
            <person name="Jiang J."/>
            <person name="Wang Q."/>
            <person name="Zhang B."/>
            <person name="Ji P."/>
            <person name="Sakyi L.B."/>
            <person name="Cui X."/>
            <person name="Yuan T."/>
            <person name="Jiang B."/>
            <person name="Yang W."/>
            <person name="Lam T.T.-Y."/>
            <person name="Chang Q."/>
            <person name="Ding S."/>
            <person name="Wang X."/>
            <person name="Zhu J."/>
            <person name="Ruan X."/>
            <person name="Zhao L."/>
            <person name="Wei J."/>
            <person name="Que T."/>
            <person name="Du C."/>
            <person name="Cheng J."/>
            <person name="Dai P."/>
            <person name="Han X."/>
            <person name="Huang E."/>
            <person name="Gao Y."/>
            <person name="Liu J."/>
            <person name="Shao H."/>
            <person name="Ye R."/>
            <person name="Li L."/>
            <person name="Wei W."/>
            <person name="Wang X."/>
            <person name="Wang C."/>
            <person name="Huo Q."/>
            <person name="Li W."/>
            <person name="Guo W."/>
            <person name="Chen H."/>
            <person name="Chen S."/>
            <person name="Zhou L."/>
            <person name="Zhou L."/>
            <person name="Ni X."/>
            <person name="Tian J."/>
            <person name="Zhou Y."/>
            <person name="Sheng Y."/>
            <person name="Liu T."/>
            <person name="Pan Y."/>
            <person name="Xia L."/>
            <person name="Li J."/>
            <person name="Zhao F."/>
            <person name="Cao W."/>
        </authorList>
    </citation>
    <scope>NUCLEOTIDE SEQUENCE</scope>
    <source>
        <strain evidence="2">Rmic-2018</strain>
        <tissue evidence="2">Larvae</tissue>
    </source>
</reference>
<accession>A0A9J6E3F6</accession>
<keyword evidence="1" id="KW-0732">Signal</keyword>
<proteinExistence type="predicted"/>
<evidence type="ECO:0000313" key="2">
    <source>
        <dbReference type="EMBL" id="KAH8028653.1"/>
    </source>
</evidence>
<dbReference type="AlphaFoldDB" id="A0A9J6E3F6"/>
<dbReference type="PROSITE" id="PS51257">
    <property type="entry name" value="PROKAR_LIPOPROTEIN"/>
    <property type="match status" value="1"/>
</dbReference>
<comment type="caution">
    <text evidence="2">The sequence shown here is derived from an EMBL/GenBank/DDBJ whole genome shotgun (WGS) entry which is preliminary data.</text>
</comment>
<feature type="signal peptide" evidence="1">
    <location>
        <begin position="1"/>
        <end position="27"/>
    </location>
</feature>
<sequence>MYTATSKVSTVFTMAALFLLLVGCAVAAIVCPPGYCGRVRCEQVDEATCDGIVKQNATFCQCCPACIRLLGKFAVPLLIVQPCLRELVSQPEKKYESRYIVLLIMIGKAGQVASLRLSTPVSK</sequence>
<name>A0A9J6E3F6_RHIMP</name>
<keyword evidence="3" id="KW-1185">Reference proteome</keyword>
<dbReference type="Proteomes" id="UP000821866">
    <property type="component" value="Chromosome 4"/>
</dbReference>
<organism evidence="2 3">
    <name type="scientific">Rhipicephalus microplus</name>
    <name type="common">Cattle tick</name>
    <name type="synonym">Boophilus microplus</name>
    <dbReference type="NCBI Taxonomy" id="6941"/>
    <lineage>
        <taxon>Eukaryota</taxon>
        <taxon>Metazoa</taxon>
        <taxon>Ecdysozoa</taxon>
        <taxon>Arthropoda</taxon>
        <taxon>Chelicerata</taxon>
        <taxon>Arachnida</taxon>
        <taxon>Acari</taxon>
        <taxon>Parasitiformes</taxon>
        <taxon>Ixodida</taxon>
        <taxon>Ixodoidea</taxon>
        <taxon>Ixodidae</taxon>
        <taxon>Rhipicephalinae</taxon>
        <taxon>Rhipicephalus</taxon>
        <taxon>Boophilus</taxon>
    </lineage>
</organism>
<dbReference type="EMBL" id="JABSTU010000006">
    <property type="protein sequence ID" value="KAH8028653.1"/>
    <property type="molecule type" value="Genomic_DNA"/>
</dbReference>
<evidence type="ECO:0000313" key="3">
    <source>
        <dbReference type="Proteomes" id="UP000821866"/>
    </source>
</evidence>